<evidence type="ECO:0008006" key="3">
    <source>
        <dbReference type="Google" id="ProtNLM"/>
    </source>
</evidence>
<dbReference type="EMBL" id="CP013747">
    <property type="protein sequence ID" value="ALV42430.1"/>
    <property type="molecule type" value="Genomic_DNA"/>
</dbReference>
<proteinExistence type="predicted"/>
<protein>
    <recommendedName>
        <fullName evidence="3">Big-1 domain-containing protein</fullName>
    </recommendedName>
</protein>
<evidence type="ECO:0000313" key="2">
    <source>
        <dbReference type="Proteomes" id="UP000065151"/>
    </source>
</evidence>
<dbReference type="AlphaFoldDB" id="A0A0U3Q6V7"/>
<evidence type="ECO:0000313" key="1">
    <source>
        <dbReference type="EMBL" id="ALV42430.1"/>
    </source>
</evidence>
<gene>
    <name evidence="1" type="ORF">AU252_15800</name>
</gene>
<reference evidence="1 2" key="1">
    <citation type="submission" date="2015-12" db="EMBL/GenBank/DDBJ databases">
        <authorList>
            <person name="Shamseldin A."/>
            <person name="Moawad H."/>
            <person name="Abd El-Rahim W.M."/>
            <person name="Sadowsky M.J."/>
        </authorList>
    </citation>
    <scope>NUCLEOTIDE SEQUENCE [LARGE SCALE GENOMIC DNA]</scope>
    <source>
        <strain evidence="1 2">Ar51</strain>
    </source>
</reference>
<dbReference type="STRING" id="121292.AU252_15800"/>
<dbReference type="Proteomes" id="UP000065151">
    <property type="component" value="Chromosome"/>
</dbReference>
<name>A0A0U3Q6V7_9MICC</name>
<sequence length="92" mass="9084">MGSTGGIPFATQPVVAVQDADGNTVTSSAAPITLSITTPAGAALTCTANPQNAVSGVATFTGCRVDKKGTHYTLTAGSGSLRAVSSEFNIKP</sequence>
<accession>A0A0U3Q6V7</accession>
<organism evidence="1">
    <name type="scientific">Pseudarthrobacter sulfonivorans</name>
    <dbReference type="NCBI Taxonomy" id="121292"/>
    <lineage>
        <taxon>Bacteria</taxon>
        <taxon>Bacillati</taxon>
        <taxon>Actinomycetota</taxon>
        <taxon>Actinomycetes</taxon>
        <taxon>Micrococcales</taxon>
        <taxon>Micrococcaceae</taxon>
        <taxon>Pseudarthrobacter</taxon>
    </lineage>
</organism>
<dbReference type="KEGG" id="psul:AU252_15800"/>